<name>A0A0E9XWT1_ANGAN</name>
<accession>A0A0E9XWT1</accession>
<keyword evidence="1" id="KW-1133">Transmembrane helix</keyword>
<evidence type="ECO:0000256" key="1">
    <source>
        <dbReference type="SAM" id="Phobius"/>
    </source>
</evidence>
<sequence length="46" mass="5024">MVIRNSLLEGSSLIWVLFSLSSFSVSTTGLHPSSPAFLHQYLTLSV</sequence>
<dbReference type="AlphaFoldDB" id="A0A0E9XWT1"/>
<evidence type="ECO:0000313" key="2">
    <source>
        <dbReference type="EMBL" id="JAI06867.1"/>
    </source>
</evidence>
<keyword evidence="1" id="KW-0472">Membrane</keyword>
<dbReference type="EMBL" id="GBXM01001711">
    <property type="protein sequence ID" value="JAI06867.1"/>
    <property type="molecule type" value="Transcribed_RNA"/>
</dbReference>
<keyword evidence="1" id="KW-0812">Transmembrane</keyword>
<protein>
    <submittedName>
        <fullName evidence="2">Uncharacterized protein</fullName>
    </submittedName>
</protein>
<feature type="transmembrane region" description="Helical" evidence="1">
    <location>
        <begin position="12"/>
        <end position="31"/>
    </location>
</feature>
<reference evidence="2" key="1">
    <citation type="submission" date="2014-11" db="EMBL/GenBank/DDBJ databases">
        <authorList>
            <person name="Amaro Gonzalez C."/>
        </authorList>
    </citation>
    <scope>NUCLEOTIDE SEQUENCE</scope>
</reference>
<proteinExistence type="predicted"/>
<reference evidence="2" key="2">
    <citation type="journal article" date="2015" name="Fish Shellfish Immunol.">
        <title>Early steps in the European eel (Anguilla anguilla)-Vibrio vulnificus interaction in the gills: Role of the RtxA13 toxin.</title>
        <authorList>
            <person name="Callol A."/>
            <person name="Pajuelo D."/>
            <person name="Ebbesson L."/>
            <person name="Teles M."/>
            <person name="MacKenzie S."/>
            <person name="Amaro C."/>
        </authorList>
    </citation>
    <scope>NUCLEOTIDE SEQUENCE</scope>
</reference>
<organism evidence="2">
    <name type="scientific">Anguilla anguilla</name>
    <name type="common">European freshwater eel</name>
    <name type="synonym">Muraena anguilla</name>
    <dbReference type="NCBI Taxonomy" id="7936"/>
    <lineage>
        <taxon>Eukaryota</taxon>
        <taxon>Metazoa</taxon>
        <taxon>Chordata</taxon>
        <taxon>Craniata</taxon>
        <taxon>Vertebrata</taxon>
        <taxon>Euteleostomi</taxon>
        <taxon>Actinopterygii</taxon>
        <taxon>Neopterygii</taxon>
        <taxon>Teleostei</taxon>
        <taxon>Anguilliformes</taxon>
        <taxon>Anguillidae</taxon>
        <taxon>Anguilla</taxon>
    </lineage>
</organism>